<name>A0A0A9EIJ5_ARUDO</name>
<dbReference type="EMBL" id="GBRH01197351">
    <property type="protein sequence ID" value="JAE00545.1"/>
    <property type="molecule type" value="Transcribed_RNA"/>
</dbReference>
<reference evidence="2" key="2">
    <citation type="journal article" date="2015" name="Data Brief">
        <title>Shoot transcriptome of the giant reed, Arundo donax.</title>
        <authorList>
            <person name="Barrero R.A."/>
            <person name="Guerrero F.D."/>
            <person name="Moolhuijzen P."/>
            <person name="Goolsby J.A."/>
            <person name="Tidwell J."/>
            <person name="Bellgard S.E."/>
            <person name="Bellgard M.I."/>
        </authorList>
    </citation>
    <scope>NUCLEOTIDE SEQUENCE</scope>
    <source>
        <tissue evidence="2">Shoot tissue taken approximately 20 cm above the soil surface</tissue>
    </source>
</reference>
<organism evidence="2">
    <name type="scientific">Arundo donax</name>
    <name type="common">Giant reed</name>
    <name type="synonym">Donax arundinaceus</name>
    <dbReference type="NCBI Taxonomy" id="35708"/>
    <lineage>
        <taxon>Eukaryota</taxon>
        <taxon>Viridiplantae</taxon>
        <taxon>Streptophyta</taxon>
        <taxon>Embryophyta</taxon>
        <taxon>Tracheophyta</taxon>
        <taxon>Spermatophyta</taxon>
        <taxon>Magnoliopsida</taxon>
        <taxon>Liliopsida</taxon>
        <taxon>Poales</taxon>
        <taxon>Poaceae</taxon>
        <taxon>PACMAD clade</taxon>
        <taxon>Arundinoideae</taxon>
        <taxon>Arundineae</taxon>
        <taxon>Arundo</taxon>
    </lineage>
</organism>
<feature type="region of interest" description="Disordered" evidence="1">
    <location>
        <begin position="33"/>
        <end position="75"/>
    </location>
</feature>
<evidence type="ECO:0000256" key="1">
    <source>
        <dbReference type="SAM" id="MobiDB-lite"/>
    </source>
</evidence>
<dbReference type="AlphaFoldDB" id="A0A0A9EIJ5"/>
<reference evidence="2" key="1">
    <citation type="submission" date="2014-09" db="EMBL/GenBank/DDBJ databases">
        <authorList>
            <person name="Magalhaes I.L.F."/>
            <person name="Oliveira U."/>
            <person name="Santos F.R."/>
            <person name="Vidigal T.H.D.A."/>
            <person name="Brescovit A.D."/>
            <person name="Santos A.J."/>
        </authorList>
    </citation>
    <scope>NUCLEOTIDE SEQUENCE</scope>
    <source>
        <tissue evidence="2">Shoot tissue taken approximately 20 cm above the soil surface</tissue>
    </source>
</reference>
<proteinExistence type="predicted"/>
<sequence length="102" mass="10818">MLAVASLLATAELPQCCLLSLRLALHTRRRRPAFGALCPPPPPPPTSTRRGQLPLHGPLRPSRAPHPDDTSSLGLLPPDLLPLLMSVLAVPAKSKATNPARC</sequence>
<evidence type="ECO:0000313" key="2">
    <source>
        <dbReference type="EMBL" id="JAE00545.1"/>
    </source>
</evidence>
<accession>A0A0A9EIJ5</accession>
<protein>
    <submittedName>
        <fullName evidence="2">Uncharacterized protein</fullName>
    </submittedName>
</protein>